<feature type="domain" description="N-acetyltransferase" evidence="1">
    <location>
        <begin position="11"/>
        <end position="175"/>
    </location>
</feature>
<dbReference type="OrthoDB" id="8889733at2759"/>
<proteinExistence type="predicted"/>
<keyword evidence="2" id="KW-1185">Reference proteome</keyword>
<dbReference type="Gene3D" id="3.40.630.30">
    <property type="match status" value="1"/>
</dbReference>
<evidence type="ECO:0000313" key="2">
    <source>
        <dbReference type="Proteomes" id="UP000515135"/>
    </source>
</evidence>
<dbReference type="Proteomes" id="UP000515135">
    <property type="component" value="Unplaced"/>
</dbReference>
<dbReference type="Pfam" id="PF24066">
    <property type="entry name" value="Hisat_C"/>
    <property type="match status" value="1"/>
</dbReference>
<dbReference type="AlphaFoldDB" id="A0A6P4ZK44"/>
<reference evidence="3" key="1">
    <citation type="submission" date="2025-08" db="UniProtKB">
        <authorList>
            <consortium name="RefSeq"/>
        </authorList>
    </citation>
    <scope>IDENTIFICATION</scope>
    <source>
        <tissue evidence="3">Gonad</tissue>
    </source>
</reference>
<dbReference type="KEGG" id="bbel:109474188"/>
<dbReference type="InterPro" id="IPR056483">
    <property type="entry name" value="Hisat_C"/>
</dbReference>
<name>A0A6P4ZK44_BRABE</name>
<dbReference type="SUPFAM" id="SSF55729">
    <property type="entry name" value="Acyl-CoA N-acyltransferases (Nat)"/>
    <property type="match status" value="1"/>
</dbReference>
<dbReference type="RefSeq" id="XP_019630001.1">
    <property type="nucleotide sequence ID" value="XM_019774442.1"/>
</dbReference>
<evidence type="ECO:0000313" key="3">
    <source>
        <dbReference type="RefSeq" id="XP_019630001.1"/>
    </source>
</evidence>
<organism evidence="2 3">
    <name type="scientific">Branchiostoma belcheri</name>
    <name type="common">Amphioxus</name>
    <dbReference type="NCBI Taxonomy" id="7741"/>
    <lineage>
        <taxon>Eukaryota</taxon>
        <taxon>Metazoa</taxon>
        <taxon>Chordata</taxon>
        <taxon>Cephalochordata</taxon>
        <taxon>Leptocardii</taxon>
        <taxon>Amphioxiformes</taxon>
        <taxon>Branchiostomatidae</taxon>
        <taxon>Branchiostoma</taxon>
    </lineage>
</organism>
<accession>A0A6P4ZK44</accession>
<evidence type="ECO:0000259" key="1">
    <source>
        <dbReference type="PROSITE" id="PS51186"/>
    </source>
</evidence>
<dbReference type="PANTHER" id="PTHR47403:SF6">
    <property type="entry name" value="N-ACETYLTRANSFERASE DOMAIN-CONTAINING PROTEIN"/>
    <property type="match status" value="1"/>
</dbReference>
<protein>
    <submittedName>
        <fullName evidence="3">Probable N-acetyltransferase 16</fullName>
    </submittedName>
</protein>
<dbReference type="PANTHER" id="PTHR47403">
    <property type="entry name" value="LOC100145250 PROTEIN"/>
    <property type="match status" value="1"/>
</dbReference>
<gene>
    <name evidence="3" type="primary">LOC109474188</name>
</gene>
<dbReference type="InterPro" id="IPR000182">
    <property type="entry name" value="GNAT_dom"/>
</dbReference>
<dbReference type="GeneID" id="109474188"/>
<dbReference type="InterPro" id="IPR016181">
    <property type="entry name" value="Acyl_CoA_acyltransferase"/>
</dbReference>
<dbReference type="PROSITE" id="PS51186">
    <property type="entry name" value="GNAT"/>
    <property type="match status" value="1"/>
</dbReference>
<dbReference type="GO" id="GO:0016747">
    <property type="term" value="F:acyltransferase activity, transferring groups other than amino-acyl groups"/>
    <property type="evidence" value="ECO:0007669"/>
    <property type="project" value="InterPro"/>
</dbReference>
<sequence>MADRNTTGEKLTFRLATASDYDAVMNISEGVYGGRDYLPAFYRSFMADPDVIVFLALVGSQVVGLRASKITENGTAFIVKAARVAPDWRGQGIDRRLSLHQDEWMRKNHPTVKYKRSTAFSLTKGLAESMTKKMRHIFSMPFIEYQCGPGLWWRQDPAQLAQLEPTGLPDVVPLQDADDEVCTAVQKWLPAGACGGHDGKPVILVDWEPYTLSPANLKRLQAHNTIYMLNHAGDSSLSLSNTYLSPTVRILCVQIYSEDFPTVLKHLLRHLQDTSRTYGSEALCVGVFVSQCELEDALHDLCMQTLQMEQVQSRATSCETSLVQGKGQVMFFESEMRCEDY</sequence>